<dbReference type="Gene3D" id="1.20.1440.240">
    <property type="match status" value="1"/>
</dbReference>
<dbReference type="Pfam" id="PF01593">
    <property type="entry name" value="Amino_oxidase"/>
    <property type="match status" value="1"/>
</dbReference>
<dbReference type="InterPro" id="IPR050281">
    <property type="entry name" value="Flavin_monoamine_oxidase"/>
</dbReference>
<evidence type="ECO:0000313" key="2">
    <source>
        <dbReference type="EMBL" id="MCU6793717.1"/>
    </source>
</evidence>
<name>A0ABT2UGH4_9BACL</name>
<organism evidence="2 3">
    <name type="scientific">Paenibacillus baimaensis</name>
    <dbReference type="NCBI Taxonomy" id="2982185"/>
    <lineage>
        <taxon>Bacteria</taxon>
        <taxon>Bacillati</taxon>
        <taxon>Bacillota</taxon>
        <taxon>Bacilli</taxon>
        <taxon>Bacillales</taxon>
        <taxon>Paenibacillaceae</taxon>
        <taxon>Paenibacillus</taxon>
    </lineage>
</organism>
<dbReference type="Gene3D" id="3.50.50.60">
    <property type="entry name" value="FAD/NAD(P)-binding domain"/>
    <property type="match status" value="1"/>
</dbReference>
<evidence type="ECO:0000259" key="1">
    <source>
        <dbReference type="Pfam" id="PF01593"/>
    </source>
</evidence>
<evidence type="ECO:0000313" key="3">
    <source>
        <dbReference type="Proteomes" id="UP001652445"/>
    </source>
</evidence>
<dbReference type="PANTHER" id="PTHR10742:SF342">
    <property type="entry name" value="AMINE OXIDASE"/>
    <property type="match status" value="1"/>
</dbReference>
<feature type="domain" description="Amine oxidase" evidence="1">
    <location>
        <begin position="72"/>
        <end position="528"/>
    </location>
</feature>
<dbReference type="SUPFAM" id="SSF51905">
    <property type="entry name" value="FAD/NAD(P)-binding domain"/>
    <property type="match status" value="1"/>
</dbReference>
<dbReference type="Gene3D" id="3.90.660.10">
    <property type="match status" value="1"/>
</dbReference>
<comment type="caution">
    <text evidence="2">The sequence shown here is derived from an EMBL/GenBank/DDBJ whole genome shotgun (WGS) entry which is preliminary data.</text>
</comment>
<reference evidence="2 3" key="1">
    <citation type="submission" date="2022-09" db="EMBL/GenBank/DDBJ databases">
        <authorList>
            <person name="Han X.L."/>
            <person name="Wang Q."/>
            <person name="Lu T."/>
        </authorList>
    </citation>
    <scope>NUCLEOTIDE SEQUENCE [LARGE SCALE GENOMIC DNA]</scope>
    <source>
        <strain evidence="2 3">WQ 127069</strain>
    </source>
</reference>
<dbReference type="RefSeq" id="WP_262684950.1">
    <property type="nucleotide sequence ID" value="NZ_JAOQIO010000065.1"/>
</dbReference>
<gene>
    <name evidence="2" type="ORF">OB236_16545</name>
</gene>
<dbReference type="SUPFAM" id="SSF54373">
    <property type="entry name" value="FAD-linked reductases, C-terminal domain"/>
    <property type="match status" value="1"/>
</dbReference>
<dbReference type="InterPro" id="IPR002937">
    <property type="entry name" value="Amino_oxidase"/>
</dbReference>
<dbReference type="PROSITE" id="PS51318">
    <property type="entry name" value="TAT"/>
    <property type="match status" value="1"/>
</dbReference>
<keyword evidence="3" id="KW-1185">Reference proteome</keyword>
<sequence length="535" mass="59449">MENKGPNEITRRQFLTTVGKIGGSAALFSVMGTMGLFSPETMKAAEYTPPSRNDLSLTNRNGKRVIILGGGIAGMTAAYELEEAGYDCTILEARSRSGGRIWSVRKGTTVTEIGGVKQVARFDSGEHMYLNAGPMRIPQFHVTMEYIRKFGIPIEPFNNVNDHGYYYSENVGALSGKKIRKRAVKADVRGYVSEMLAKAVNQNALDLPLNAEEKEKLVAYLKREGDLNADLFYKGSSRGGYQSEPGGKLDAGVIRDPFDVNAIISSGFGNFFSSEYGYDQQMMMFHPVGGMDKIPQAFEKRVGHNMVFHAEVSEIRQDDSGVRVVYKNRDTGAIKEITGDFCICTIPLPELRNIPADFSPEMQKAISSINYASAGKLGIQFKRRFWETDEQLYGGTTVTNTDVASIYYPPTGYNAQKGILLAYYANGAAADRLGAMTLAQREQYALSTGAKIHPQFYKEFETSFSIHWKNIKYNQGGWAAYTEEDRKTHYQTLCKPDGRIYLAGEHMSYITAWMAGGIESARKVVTELHQRVLKA</sequence>
<dbReference type="PANTHER" id="PTHR10742">
    <property type="entry name" value="FLAVIN MONOAMINE OXIDASE"/>
    <property type="match status" value="1"/>
</dbReference>
<accession>A0ABT2UGH4</accession>
<dbReference type="InterPro" id="IPR006311">
    <property type="entry name" value="TAT_signal"/>
</dbReference>
<dbReference type="EMBL" id="JAOQIO010000065">
    <property type="protein sequence ID" value="MCU6793717.1"/>
    <property type="molecule type" value="Genomic_DNA"/>
</dbReference>
<proteinExistence type="predicted"/>
<protein>
    <submittedName>
        <fullName evidence="2">Flavin monoamine oxidase family protein</fullName>
    </submittedName>
</protein>
<dbReference type="Proteomes" id="UP001652445">
    <property type="component" value="Unassembled WGS sequence"/>
</dbReference>
<dbReference type="InterPro" id="IPR036188">
    <property type="entry name" value="FAD/NAD-bd_sf"/>
</dbReference>